<proteinExistence type="predicted"/>
<evidence type="ECO:0000256" key="1">
    <source>
        <dbReference type="SAM" id="MobiDB-lite"/>
    </source>
</evidence>
<dbReference type="PANTHER" id="PTHR30164:SF2">
    <property type="entry name" value="PROTEIN MTFA"/>
    <property type="match status" value="1"/>
</dbReference>
<evidence type="ECO:0000256" key="2">
    <source>
        <dbReference type="SAM" id="Phobius"/>
    </source>
</evidence>
<dbReference type="SUPFAM" id="SSF55486">
    <property type="entry name" value="Metalloproteases ('zincins'), catalytic domain"/>
    <property type="match status" value="1"/>
</dbReference>
<protein>
    <submittedName>
        <fullName evidence="3">Zinc-dependent peptidase</fullName>
    </submittedName>
</protein>
<keyword evidence="2" id="KW-0812">Transmembrane</keyword>
<sequence length="286" mass="32948">MNSTYIYIAIGVGISILIGYSRYSLKVNRQKREPIRPFPHQWRALLVQYVAFYNRLNPPQRNRFEERVHTFLLNVQIVGVDTEVTHLDRILIASGAVIPIFGFDAWHYSNLQTVEVHPDKFLIPNTTQYANGLVGWGKMEGKVKLSRKALVEGFYNNNDQKNVAIHEFVHVLDMQDGKIDGKMAKIIREIDLNPWLQIIHTKMKTIQTGNSSIRDYASTSNAEFLAVVSEFFFENPDKLEREHPELYRMLDGFYNPKNQPTNRIKNQSKSPSQGKSPQEVKSALVN</sequence>
<dbReference type="GO" id="GO:0008237">
    <property type="term" value="F:metallopeptidase activity"/>
    <property type="evidence" value="ECO:0007669"/>
    <property type="project" value="InterPro"/>
</dbReference>
<organism evidence="3 4">
    <name type="scientific">Fluviicola chungangensis</name>
    <dbReference type="NCBI Taxonomy" id="2597671"/>
    <lineage>
        <taxon>Bacteria</taxon>
        <taxon>Pseudomonadati</taxon>
        <taxon>Bacteroidota</taxon>
        <taxon>Flavobacteriia</taxon>
        <taxon>Flavobacteriales</taxon>
        <taxon>Crocinitomicaceae</taxon>
        <taxon>Fluviicola</taxon>
    </lineage>
</organism>
<dbReference type="Proteomes" id="UP000316008">
    <property type="component" value="Unassembled WGS sequence"/>
</dbReference>
<dbReference type="GO" id="GO:0005829">
    <property type="term" value="C:cytosol"/>
    <property type="evidence" value="ECO:0007669"/>
    <property type="project" value="TreeGrafter"/>
</dbReference>
<dbReference type="AlphaFoldDB" id="A0A556N6I4"/>
<dbReference type="InterPro" id="IPR024079">
    <property type="entry name" value="MetalloPept_cat_dom_sf"/>
</dbReference>
<evidence type="ECO:0000313" key="3">
    <source>
        <dbReference type="EMBL" id="TSJ47728.1"/>
    </source>
</evidence>
<dbReference type="Pfam" id="PF06167">
    <property type="entry name" value="Peptidase_M90"/>
    <property type="match status" value="1"/>
</dbReference>
<comment type="caution">
    <text evidence="3">The sequence shown here is derived from an EMBL/GenBank/DDBJ whole genome shotgun (WGS) entry which is preliminary data.</text>
</comment>
<dbReference type="GO" id="GO:0004177">
    <property type="term" value="F:aminopeptidase activity"/>
    <property type="evidence" value="ECO:0007669"/>
    <property type="project" value="TreeGrafter"/>
</dbReference>
<dbReference type="InterPro" id="IPR042252">
    <property type="entry name" value="MtfA_N"/>
</dbReference>
<name>A0A556N6I4_9FLAO</name>
<dbReference type="RefSeq" id="WP_144331263.1">
    <property type="nucleotide sequence ID" value="NZ_VLPL01000001.1"/>
</dbReference>
<dbReference type="InterPro" id="IPR010384">
    <property type="entry name" value="MtfA_fam"/>
</dbReference>
<feature type="transmembrane region" description="Helical" evidence="2">
    <location>
        <begin position="6"/>
        <end position="25"/>
    </location>
</feature>
<dbReference type="Gene3D" id="3.40.390.10">
    <property type="entry name" value="Collagenase (Catalytic Domain)"/>
    <property type="match status" value="1"/>
</dbReference>
<dbReference type="OrthoDB" id="9786424at2"/>
<dbReference type="EMBL" id="VLPL01000001">
    <property type="protein sequence ID" value="TSJ47728.1"/>
    <property type="molecule type" value="Genomic_DNA"/>
</dbReference>
<accession>A0A556N6I4</accession>
<dbReference type="PANTHER" id="PTHR30164">
    <property type="entry name" value="MTFA PEPTIDASE"/>
    <property type="match status" value="1"/>
</dbReference>
<feature type="compositionally biased region" description="Low complexity" evidence="1">
    <location>
        <begin position="267"/>
        <end position="277"/>
    </location>
</feature>
<evidence type="ECO:0000313" key="4">
    <source>
        <dbReference type="Proteomes" id="UP000316008"/>
    </source>
</evidence>
<dbReference type="CDD" id="cd20169">
    <property type="entry name" value="Peptidase_M90_mtfA"/>
    <property type="match status" value="1"/>
</dbReference>
<keyword evidence="2" id="KW-0472">Membrane</keyword>
<feature type="region of interest" description="Disordered" evidence="1">
    <location>
        <begin position="257"/>
        <end position="286"/>
    </location>
</feature>
<keyword evidence="4" id="KW-1185">Reference proteome</keyword>
<gene>
    <name evidence="3" type="ORF">FO442_00955</name>
</gene>
<dbReference type="Gene3D" id="1.10.472.150">
    <property type="entry name" value="Glucose-regulated metallo-peptidase M90, N-terminal domain"/>
    <property type="match status" value="1"/>
</dbReference>
<reference evidence="3 4" key="1">
    <citation type="submission" date="2019-07" db="EMBL/GenBank/DDBJ databases">
        <authorList>
            <person name="Huq M.A."/>
        </authorList>
    </citation>
    <scope>NUCLEOTIDE SEQUENCE [LARGE SCALE GENOMIC DNA]</scope>
    <source>
        <strain evidence="3 4">MAH-3</strain>
    </source>
</reference>
<keyword evidence="2" id="KW-1133">Transmembrane helix</keyword>